<accession>F9WQU9</accession>
<gene>
    <name evidence="2" type="ORF">TvY486_0026730</name>
</gene>
<proteinExistence type="predicted"/>
<evidence type="ECO:0000313" key="3">
    <source>
        <dbReference type="Proteomes" id="UP000009027"/>
    </source>
</evidence>
<evidence type="ECO:0000313" key="2">
    <source>
        <dbReference type="EMBL" id="CCD19931.1"/>
    </source>
</evidence>
<organism evidence="2 3">
    <name type="scientific">Trypanosoma vivax (strain Y486)</name>
    <dbReference type="NCBI Taxonomy" id="1055687"/>
    <lineage>
        <taxon>Eukaryota</taxon>
        <taxon>Discoba</taxon>
        <taxon>Euglenozoa</taxon>
        <taxon>Kinetoplastea</taxon>
        <taxon>Metakinetoplastina</taxon>
        <taxon>Trypanosomatida</taxon>
        <taxon>Trypanosomatidae</taxon>
        <taxon>Trypanosoma</taxon>
        <taxon>Duttonella</taxon>
    </lineage>
</organism>
<dbReference type="Proteomes" id="UP000009027">
    <property type="component" value="Unassembled WGS sequence"/>
</dbReference>
<dbReference type="EMBL" id="CAEX01004480">
    <property type="protein sequence ID" value="CCD19931.1"/>
    <property type="molecule type" value="Genomic_DNA"/>
</dbReference>
<keyword evidence="3" id="KW-1185">Reference proteome</keyword>
<dbReference type="VEuPathDB" id="TriTrypDB:TvY486_0026730"/>
<name>F9WQU9_TRYVY</name>
<keyword evidence="1" id="KW-0175">Coiled coil</keyword>
<feature type="coiled-coil region" evidence="1">
    <location>
        <begin position="87"/>
        <end position="131"/>
    </location>
</feature>
<protein>
    <submittedName>
        <fullName evidence="2">Uncharacterized protein</fullName>
    </submittedName>
</protein>
<sequence>MRVACYLWNVSPDGVWNYTNVKTKLDQYGTDCTGNHNISKTLDNYAQNMENVDLAQWKNYTLQVLQETYDEIALNKTKYHRVLTNGNEKINEVKDAVAKAVERLEDSLKELELLQTVVNTADKKVEDASRNAKAANDFILASANGKVFCEIVEEFWKSDGELKAVEKTVMGAKQNAAGVVADSEQVQAGVITMERVVSDVAVWFKRGGSAFVHMFSSKNELDGVASGATKSSAAANASVRTATEASTIANEVQQKVKTESELLKRVRTEMTKMGDATDSNGAKVTFEACNDSVQRILKNKSSDAIRRIAEFNMTLLRELNNTLQEISSTTNMVGSNLSGVNKQVREAQSSAREASLLAKQATDNVKQTIVKVLSGVVAELCAALSELRVLHNRSEAFSAHAANASANILEWLLRINTSAKESDALVDLAGSVEDAFATTGKRLEVLRRVLHRADEQRGKVAGELAASAVVAERSRNDASQVNKTLRDVLANITSTASATFSKGRVQCEPHVRVTEASE</sequence>
<evidence type="ECO:0000256" key="1">
    <source>
        <dbReference type="SAM" id="Coils"/>
    </source>
</evidence>
<dbReference type="AlphaFoldDB" id="F9WQU9"/>
<reference evidence="2 3" key="1">
    <citation type="journal article" date="2012" name="Proc. Natl. Acad. Sci. U.S.A.">
        <title>Antigenic diversity is generated by distinct evolutionary mechanisms in African trypanosome species.</title>
        <authorList>
            <person name="Jackson A.P."/>
            <person name="Berry A."/>
            <person name="Aslett M."/>
            <person name="Allison H.C."/>
            <person name="Burton P."/>
            <person name="Vavrova-Anderson J."/>
            <person name="Brown R."/>
            <person name="Browne H."/>
            <person name="Corton N."/>
            <person name="Hauser H."/>
            <person name="Gamble J."/>
            <person name="Gilderthorp R."/>
            <person name="Marcello L."/>
            <person name="McQuillan J."/>
            <person name="Otto T.D."/>
            <person name="Quail M.A."/>
            <person name="Sanders M.J."/>
            <person name="van Tonder A."/>
            <person name="Ginger M.L."/>
            <person name="Field M.C."/>
            <person name="Barry J.D."/>
            <person name="Hertz-Fowler C."/>
            <person name="Berriman M."/>
        </authorList>
    </citation>
    <scope>NUCLEOTIDE SEQUENCE</scope>
    <source>
        <strain evidence="2 3">Y486</strain>
    </source>
</reference>